<evidence type="ECO:0000313" key="4">
    <source>
        <dbReference type="Proteomes" id="UP000006565"/>
    </source>
</evidence>
<name>E1RFQ4_METP4</name>
<feature type="domain" description="CARDB" evidence="2">
    <location>
        <begin position="154"/>
        <end position="233"/>
    </location>
</feature>
<dbReference type="PANTHER" id="PTHR35902">
    <property type="entry name" value="S-LAYER DOMAIN-LIKE PROTEIN-RELATED"/>
    <property type="match status" value="1"/>
</dbReference>
<keyword evidence="1" id="KW-1133">Transmembrane helix</keyword>
<proteinExistence type="predicted"/>
<dbReference type="RefSeq" id="WP_013330531.1">
    <property type="nucleotide sequence ID" value="NC_014507.1"/>
</dbReference>
<organism evidence="3 4">
    <name type="scientific">Methanolacinia petrolearia (strain DSM 11571 / OCM 486 / SEBR 4847)</name>
    <name type="common">Methanoplanus petrolearius</name>
    <dbReference type="NCBI Taxonomy" id="679926"/>
    <lineage>
        <taxon>Archaea</taxon>
        <taxon>Methanobacteriati</taxon>
        <taxon>Methanobacteriota</taxon>
        <taxon>Stenosarchaea group</taxon>
        <taxon>Methanomicrobia</taxon>
        <taxon>Methanomicrobiales</taxon>
        <taxon>Methanomicrobiaceae</taxon>
        <taxon>Methanolacinia</taxon>
    </lineage>
</organism>
<dbReference type="Pfam" id="PF07705">
    <property type="entry name" value="CARDB"/>
    <property type="match status" value="2"/>
</dbReference>
<dbReference type="HOGENOM" id="CLU_670161_0_0_2"/>
<feature type="transmembrane region" description="Helical" evidence="1">
    <location>
        <begin position="376"/>
        <end position="395"/>
    </location>
</feature>
<dbReference type="KEGG" id="mpi:Mpet_2615"/>
<dbReference type="InterPro" id="IPR011635">
    <property type="entry name" value="CARDB"/>
</dbReference>
<dbReference type="OrthoDB" id="116073at2157"/>
<evidence type="ECO:0000259" key="2">
    <source>
        <dbReference type="Pfam" id="PF07705"/>
    </source>
</evidence>
<dbReference type="GeneID" id="9745108"/>
<dbReference type="AlphaFoldDB" id="E1RFQ4"/>
<dbReference type="STRING" id="679926.Mpet_2615"/>
<accession>E1RFQ4</accession>
<dbReference type="Proteomes" id="UP000006565">
    <property type="component" value="Chromosome"/>
</dbReference>
<reference evidence="3 4" key="1">
    <citation type="journal article" date="2010" name="Stand. Genomic Sci.">
        <title>Complete genome sequence of Methanoplanus petrolearius type strain (SEBR 4847).</title>
        <authorList>
            <person name="Brambilla E."/>
            <person name="Djao O.D."/>
            <person name="Daligault H."/>
            <person name="Lapidus A."/>
            <person name="Lucas S."/>
            <person name="Hammon N."/>
            <person name="Nolan M."/>
            <person name="Tice H."/>
            <person name="Cheng J.F."/>
            <person name="Han C."/>
            <person name="Tapia R."/>
            <person name="Goodwin L."/>
            <person name="Pitluck S."/>
            <person name="Liolios K."/>
            <person name="Ivanova N."/>
            <person name="Mavromatis K."/>
            <person name="Mikhailova N."/>
            <person name="Pati A."/>
            <person name="Chen A."/>
            <person name="Palaniappan K."/>
            <person name="Land M."/>
            <person name="Hauser L."/>
            <person name="Chang Y.J."/>
            <person name="Jeffries C.D."/>
            <person name="Rohde M."/>
            <person name="Spring S."/>
            <person name="Sikorski J."/>
            <person name="Goker M."/>
            <person name="Woyke T."/>
            <person name="Bristow J."/>
            <person name="Eisen J.A."/>
            <person name="Markowitz V."/>
            <person name="Hugenholtz P."/>
            <person name="Kyrpides N.C."/>
            <person name="Klenk H.P."/>
        </authorList>
    </citation>
    <scope>NUCLEOTIDE SEQUENCE [LARGE SCALE GENOMIC DNA]</scope>
    <source>
        <strain evidence="4">DSM 11571 / OCM 486 / SEBR 4847</strain>
    </source>
</reference>
<feature type="domain" description="CARDB" evidence="2">
    <location>
        <begin position="268"/>
        <end position="353"/>
    </location>
</feature>
<sequence length="405" mass="43017" precursor="true">MLKYILVSIAVILCLPGLCSAGVYGPTVILSNSEVVPSVLMPGDIGMVTVTLTNTASSSTTTTSDSIVTTMKEINPTITGVFLDGGKEIKVLGGNSEFSGDLGPQQSVKISFAIEAPEKRGIYYAILRVSVKGSENLQYPIPVNVDMPVSSLRKPVLIVGQSGDTSLQPGDSANVTVSLYNSGESTAEDIFIRVAEDDPSLAVINSQSFHIPDLSSGESESFIISFISDTGMEPGVHEIPLEITYNVVDGSSADQNDAIAFDVNGKAELSIASLKTDPVRITGGQEVDLTIRMENTGTGDAKSTVAKIDLPFEGNKEAYIGKIKPGNDAPAVFTLDAGSPGEYDYSLTISYEDDTGVHESVYPLTLSIRRNNDETGLIVGIIILIAAAAGGYYYFVYRKREEDKV</sequence>
<keyword evidence="1" id="KW-0812">Transmembrane</keyword>
<evidence type="ECO:0000313" key="3">
    <source>
        <dbReference type="EMBL" id="ADN37358.1"/>
    </source>
</evidence>
<protein>
    <submittedName>
        <fullName evidence="3">S-layer-like domain-containing protein</fullName>
    </submittedName>
</protein>
<keyword evidence="4" id="KW-1185">Reference proteome</keyword>
<dbReference type="InterPro" id="IPR013783">
    <property type="entry name" value="Ig-like_fold"/>
</dbReference>
<keyword evidence="1" id="KW-0472">Membrane</keyword>
<gene>
    <name evidence="3" type="ordered locus">Mpet_2615</name>
</gene>
<dbReference type="Gene3D" id="2.60.40.10">
    <property type="entry name" value="Immunoglobulins"/>
    <property type="match status" value="2"/>
</dbReference>
<dbReference type="eggNOG" id="arCOG02080">
    <property type="taxonomic scope" value="Archaea"/>
</dbReference>
<dbReference type="PANTHER" id="PTHR35902:SF3">
    <property type="entry name" value="NPCBM-ASSOCIATED, NEW3 DOMAIN OF ALPHA-GALACTOSIDASE"/>
    <property type="match status" value="1"/>
</dbReference>
<dbReference type="EMBL" id="CP002117">
    <property type="protein sequence ID" value="ADN37358.1"/>
    <property type="molecule type" value="Genomic_DNA"/>
</dbReference>
<evidence type="ECO:0000256" key="1">
    <source>
        <dbReference type="SAM" id="Phobius"/>
    </source>
</evidence>